<feature type="domain" description="PAC" evidence="12">
    <location>
        <begin position="316"/>
        <end position="368"/>
    </location>
</feature>
<dbReference type="CDD" id="cd00075">
    <property type="entry name" value="HATPase"/>
    <property type="match status" value="1"/>
</dbReference>
<dbReference type="PROSITE" id="PS50112">
    <property type="entry name" value="PAS"/>
    <property type="match status" value="2"/>
</dbReference>
<accession>A0ABS5NP36</accession>
<dbReference type="Gene3D" id="3.30.565.10">
    <property type="entry name" value="Histidine kinase-like ATPase, C-terminal domain"/>
    <property type="match status" value="1"/>
</dbReference>
<feature type="transmembrane region" description="Helical" evidence="9">
    <location>
        <begin position="74"/>
        <end position="93"/>
    </location>
</feature>
<protein>
    <recommendedName>
        <fullName evidence="2">histidine kinase</fullName>
        <ecNumber evidence="2">2.7.13.3</ecNumber>
    </recommendedName>
</protein>
<comment type="catalytic activity">
    <reaction evidence="1">
        <text>ATP + protein L-histidine = ADP + protein N-phospho-L-histidine.</text>
        <dbReference type="EC" id="2.7.13.3"/>
    </reaction>
</comment>
<dbReference type="CDD" id="cd00130">
    <property type="entry name" value="PAS"/>
    <property type="match status" value="2"/>
</dbReference>
<gene>
    <name evidence="14" type="ORF">KHA94_05120</name>
</gene>
<dbReference type="Proteomes" id="UP000681027">
    <property type="component" value="Unassembled WGS sequence"/>
</dbReference>
<keyword evidence="9" id="KW-0812">Transmembrane</keyword>
<evidence type="ECO:0000259" key="10">
    <source>
        <dbReference type="PROSITE" id="PS50109"/>
    </source>
</evidence>
<organism evidence="14 15">
    <name type="scientific">Cytobacillus citreus</name>
    <dbReference type="NCBI Taxonomy" id="2833586"/>
    <lineage>
        <taxon>Bacteria</taxon>
        <taxon>Bacillati</taxon>
        <taxon>Bacillota</taxon>
        <taxon>Bacilli</taxon>
        <taxon>Bacillales</taxon>
        <taxon>Bacillaceae</taxon>
        <taxon>Cytobacillus</taxon>
    </lineage>
</organism>
<dbReference type="Pfam" id="PF02518">
    <property type="entry name" value="HATPase_c"/>
    <property type="match status" value="1"/>
</dbReference>
<dbReference type="InterPro" id="IPR001610">
    <property type="entry name" value="PAC"/>
</dbReference>
<feature type="transmembrane region" description="Helical" evidence="9">
    <location>
        <begin position="105"/>
        <end position="125"/>
    </location>
</feature>
<keyword evidence="9" id="KW-1133">Transmembrane helix</keyword>
<dbReference type="SMART" id="SM00086">
    <property type="entry name" value="PAC"/>
    <property type="match status" value="2"/>
</dbReference>
<dbReference type="SMART" id="SM00091">
    <property type="entry name" value="PAS"/>
    <property type="match status" value="2"/>
</dbReference>
<dbReference type="Pfam" id="PF00512">
    <property type="entry name" value="HisKA"/>
    <property type="match status" value="1"/>
</dbReference>
<feature type="domain" description="PAC" evidence="12">
    <location>
        <begin position="444"/>
        <end position="496"/>
    </location>
</feature>
<feature type="domain" description="MHYT" evidence="13">
    <location>
        <begin position="5"/>
        <end position="196"/>
    </location>
</feature>
<dbReference type="SMART" id="SM00388">
    <property type="entry name" value="HisKA"/>
    <property type="match status" value="1"/>
</dbReference>
<feature type="domain" description="Histidine kinase" evidence="10">
    <location>
        <begin position="509"/>
        <end position="715"/>
    </location>
</feature>
<evidence type="ECO:0000259" key="12">
    <source>
        <dbReference type="PROSITE" id="PS50113"/>
    </source>
</evidence>
<evidence type="ECO:0000313" key="14">
    <source>
        <dbReference type="EMBL" id="MBS4189592.1"/>
    </source>
</evidence>
<feature type="transmembrane region" description="Helical" evidence="9">
    <location>
        <begin position="137"/>
        <end position="157"/>
    </location>
</feature>
<dbReference type="InterPro" id="IPR005467">
    <property type="entry name" value="His_kinase_dom"/>
</dbReference>
<feature type="domain" description="PAS" evidence="11">
    <location>
        <begin position="258"/>
        <end position="301"/>
    </location>
</feature>
<keyword evidence="15" id="KW-1185">Reference proteome</keyword>
<dbReference type="InterPro" id="IPR003594">
    <property type="entry name" value="HATPase_dom"/>
</dbReference>
<feature type="transmembrane region" description="Helical" evidence="9">
    <location>
        <begin position="211"/>
        <end position="229"/>
    </location>
</feature>
<evidence type="ECO:0000259" key="13">
    <source>
        <dbReference type="PROSITE" id="PS50924"/>
    </source>
</evidence>
<dbReference type="NCBIfam" id="TIGR00229">
    <property type="entry name" value="sensory_box"/>
    <property type="match status" value="2"/>
</dbReference>
<dbReference type="InterPro" id="IPR036890">
    <property type="entry name" value="HATPase_C_sf"/>
</dbReference>
<comment type="caution">
    <text evidence="14">The sequence shown here is derived from an EMBL/GenBank/DDBJ whole genome shotgun (WGS) entry which is preliminary data.</text>
</comment>
<dbReference type="PANTHER" id="PTHR43065:SF34">
    <property type="entry name" value="SPORULATION KINASE A"/>
    <property type="match status" value="1"/>
</dbReference>
<evidence type="ECO:0000313" key="15">
    <source>
        <dbReference type="Proteomes" id="UP000681027"/>
    </source>
</evidence>
<dbReference type="InterPro" id="IPR005330">
    <property type="entry name" value="MHYT_dom"/>
</dbReference>
<dbReference type="Pfam" id="PF03707">
    <property type="entry name" value="MHYT"/>
    <property type="match status" value="1"/>
</dbReference>
<dbReference type="PROSITE" id="PS50113">
    <property type="entry name" value="PAC"/>
    <property type="match status" value="2"/>
</dbReference>
<dbReference type="PROSITE" id="PS50109">
    <property type="entry name" value="HIS_KIN"/>
    <property type="match status" value="1"/>
</dbReference>
<evidence type="ECO:0000256" key="4">
    <source>
        <dbReference type="ARBA" id="ARBA00022679"/>
    </source>
</evidence>
<dbReference type="Gene3D" id="1.10.287.130">
    <property type="match status" value="1"/>
</dbReference>
<dbReference type="SUPFAM" id="SSF47384">
    <property type="entry name" value="Homodimeric domain of signal transducing histidine kinase"/>
    <property type="match status" value="1"/>
</dbReference>
<dbReference type="InterPro" id="IPR004358">
    <property type="entry name" value="Sig_transdc_His_kin-like_C"/>
</dbReference>
<dbReference type="EC" id="2.7.13.3" evidence="2"/>
<evidence type="ECO:0000256" key="6">
    <source>
        <dbReference type="ARBA" id="ARBA00022777"/>
    </source>
</evidence>
<feature type="transmembrane region" description="Helical" evidence="9">
    <location>
        <begin position="169"/>
        <end position="191"/>
    </location>
</feature>
<dbReference type="SUPFAM" id="SSF55874">
    <property type="entry name" value="ATPase domain of HSP90 chaperone/DNA topoisomerase II/histidine kinase"/>
    <property type="match status" value="1"/>
</dbReference>
<keyword evidence="9" id="KW-0472">Membrane</keyword>
<keyword evidence="4" id="KW-0808">Transferase</keyword>
<evidence type="ECO:0000256" key="5">
    <source>
        <dbReference type="ARBA" id="ARBA00022741"/>
    </source>
</evidence>
<feature type="transmembrane region" description="Helical" evidence="9">
    <location>
        <begin position="40"/>
        <end position="62"/>
    </location>
</feature>
<dbReference type="Pfam" id="PF13426">
    <property type="entry name" value="PAS_9"/>
    <property type="match status" value="2"/>
</dbReference>
<dbReference type="InterPro" id="IPR036097">
    <property type="entry name" value="HisK_dim/P_sf"/>
</dbReference>
<evidence type="ECO:0000256" key="7">
    <source>
        <dbReference type="ARBA" id="ARBA00022840"/>
    </source>
</evidence>
<proteinExistence type="predicted"/>
<sequence length="716" mass="81665">MLKLINPMLIFIAMILTFIASYTGLDLFTLVRSSERNRRFLFWGGTFSLGVGIWIMNFIGMLAVNINGSGNYHIPYTVLSLILGIFFTGLAFYGVIDRELKRNQLWISSFFMTIAVLSTHITGMFAMKMSIHFSPTLFILATLLIFGSFIFSLWMLFHSKSLSKFNEFWIKPVSSLLITGAIIEGYLLLLRTTNDFYGSSFDNEVASSKSFLIYLVLFVSILILSGLVGSRTVVGKRLVDSDTYLKDIEAALDESAIVTITNSDGIITYVNDKFVEISKYEKDEIIGKTHQILNSNYHSEEFFRNLWNTILSGNIWSGEIRNRSKDGRYYWVESTIVPFLNNEGNPYQFVSIRTDITALKTTEAHLKDTIKEVGDIKFALDQSSIVAFTDEFGVITNVNDKFCQISQYSRDELIGQSHSLLNSGYHPKEFFKNLWITIRNGDVWKGEIRNRAKDGTFYWVDTTIIPFLDEYGKPYQYLAIRNDITEKKKNEQILHRQDKLAAVGQLAAGVAHEIRNPLTSIRGYTEFLQMDETNNERLEYFEIILDEISRLNNIVEDFMMLAKPKAVLLEEKNVVPILNNVLSLFELEARKKNVDFRFEPKDDEILINCDENRLKQVFINFIKNAIDAMPDGGNLIVSTNVFDNQVYISVEDTGIGIPPEKLKNIGEPFYTTKKTGNGLGLMVSFHIIESHNGKVNIESELNKGTKFLIELPVILD</sequence>
<keyword evidence="5" id="KW-0547">Nucleotide-binding</keyword>
<keyword evidence="6" id="KW-0418">Kinase</keyword>
<dbReference type="SMART" id="SM00387">
    <property type="entry name" value="HATPase_c"/>
    <property type="match status" value="1"/>
</dbReference>
<dbReference type="PRINTS" id="PR00344">
    <property type="entry name" value="BCTRLSENSOR"/>
</dbReference>
<keyword evidence="8" id="KW-0902">Two-component regulatory system</keyword>
<reference evidence="14 15" key="1">
    <citation type="submission" date="2021-05" db="EMBL/GenBank/DDBJ databases">
        <title>Novel Bacillus species.</title>
        <authorList>
            <person name="Liu G."/>
        </authorList>
    </citation>
    <scope>NUCLEOTIDE SEQUENCE [LARGE SCALE GENOMIC DNA]</scope>
    <source>
        <strain evidence="14 15">FJAT-49705</strain>
    </source>
</reference>
<evidence type="ECO:0000256" key="8">
    <source>
        <dbReference type="ARBA" id="ARBA00023012"/>
    </source>
</evidence>
<dbReference type="PROSITE" id="PS50924">
    <property type="entry name" value="MHYT"/>
    <property type="match status" value="1"/>
</dbReference>
<dbReference type="CDD" id="cd00082">
    <property type="entry name" value="HisKA"/>
    <property type="match status" value="1"/>
</dbReference>
<dbReference type="InterPro" id="IPR035965">
    <property type="entry name" value="PAS-like_dom_sf"/>
</dbReference>
<dbReference type="SUPFAM" id="SSF55785">
    <property type="entry name" value="PYP-like sensor domain (PAS domain)"/>
    <property type="match status" value="2"/>
</dbReference>
<dbReference type="PANTHER" id="PTHR43065">
    <property type="entry name" value="SENSOR HISTIDINE KINASE"/>
    <property type="match status" value="1"/>
</dbReference>
<keyword evidence="3" id="KW-0597">Phosphoprotein</keyword>
<dbReference type="Gene3D" id="3.30.450.20">
    <property type="entry name" value="PAS domain"/>
    <property type="match status" value="2"/>
</dbReference>
<dbReference type="InterPro" id="IPR000700">
    <property type="entry name" value="PAS-assoc_C"/>
</dbReference>
<feature type="transmembrane region" description="Helical" evidence="9">
    <location>
        <begin position="6"/>
        <end position="28"/>
    </location>
</feature>
<feature type="domain" description="PAS" evidence="11">
    <location>
        <begin position="362"/>
        <end position="429"/>
    </location>
</feature>
<dbReference type="InterPro" id="IPR000014">
    <property type="entry name" value="PAS"/>
</dbReference>
<evidence type="ECO:0000256" key="9">
    <source>
        <dbReference type="PROSITE-ProRule" id="PRU00244"/>
    </source>
</evidence>
<evidence type="ECO:0000256" key="1">
    <source>
        <dbReference type="ARBA" id="ARBA00000085"/>
    </source>
</evidence>
<evidence type="ECO:0000256" key="2">
    <source>
        <dbReference type="ARBA" id="ARBA00012438"/>
    </source>
</evidence>
<evidence type="ECO:0000256" key="3">
    <source>
        <dbReference type="ARBA" id="ARBA00022553"/>
    </source>
</evidence>
<name>A0ABS5NP36_9BACI</name>
<dbReference type="InterPro" id="IPR003661">
    <property type="entry name" value="HisK_dim/P_dom"/>
</dbReference>
<evidence type="ECO:0000259" key="11">
    <source>
        <dbReference type="PROSITE" id="PS50112"/>
    </source>
</evidence>
<keyword evidence="7" id="KW-0067">ATP-binding</keyword>
<dbReference type="EMBL" id="JAGYPM010000001">
    <property type="protein sequence ID" value="MBS4189592.1"/>
    <property type="molecule type" value="Genomic_DNA"/>
</dbReference>